<evidence type="ECO:0000256" key="3">
    <source>
        <dbReference type="ARBA" id="ARBA00023150"/>
    </source>
</evidence>
<sequence length="804" mass="89553">MVETTGDRSVFEQEEDLRYNAYIEEMRKEQYPMLEDALYLDHAGTTLTSKRLMDLFHQEMISNLYGNPHSFSQASHRTAAVIDTVRLKLLACVKADPTQFDVVFTANATAAIKLVADAFRDYTYGFQYNYHNESHTSLVGVRELAEDSICLGTDNEVEDWLREKRQAAKEQPGRPTLFAYPAQSNLDGRRLPLSWPAKLRQESTEGHQSIRWTLLDASAYVSTTPLDLSDADSSPDFTALSLYKIFGFPDMGALIVRRQSAAILGHRKYFGGGTVDMVVNQQFSDRETNVARHIRKDTSIHERLEDGTLPYHNIIALNCAMSAHTQLFDSLERVSRHTRFLTRHLRDGLNKLKHANGHSLVHMYTQTGMVDDQTRDQGPIVAFNLQNSAGDFISLYEFEKIAFARNINVRTGGHCNPGGTASHLGLTADDTRANYASGHRCGSECDLVDGRPTGTIRASLGAMSTVSDILRFLSFLEEYYIEKHPEIRQSIDSTGQCSKLRVESLTLYPIKSCAGWTIPPDVSWQIRSEGLAWDREWCVVHAITEKALSQKRYPSMALIRPEIDMQNKVLNVRGLHAVSKTPLKITLPLQSPTGLAQDAAGEVCGMKCDLLLHKDSAIDDFFTNCIGVPARLARFPTRVDTQSRRHAKEHPNRGIQGLGRSIAFSNESPILTITRASLNRLNETIKQQGGKAAAPAVFRANIVLGSTESSKPGDETPYAEDDWCGMTIGETQFDFLGGCRRCQMICIDQSTGERNSEPFSTLAKTRKINGRVMFGVHTALAEDIGSQASIKTGDEVTIWDGRDG</sequence>
<evidence type="ECO:0000256" key="1">
    <source>
        <dbReference type="ARBA" id="ARBA00022679"/>
    </source>
</evidence>
<comment type="function">
    <text evidence="4">Sulfurates the molybdenum cofactor. Sulfation of molybdenum is essential for xanthine dehydrogenase (XDH) and aldehyde oxidase (ADO) enzymes in which molybdenum cofactor is liganded by 1 oxygen and 1 sulfur atom in active form.</text>
</comment>
<dbReference type="PANTHER" id="PTHR14237:SF80">
    <property type="entry name" value="MOLYBDENUM COFACTOR SULFURASE"/>
    <property type="match status" value="1"/>
</dbReference>
<comment type="catalytic activity">
    <reaction evidence="4">
        <text>Mo-molybdopterin + L-cysteine + AH2 = thio-Mo-molybdopterin + L-alanine + A + H2O</text>
        <dbReference type="Rhea" id="RHEA:42636"/>
        <dbReference type="ChEBI" id="CHEBI:13193"/>
        <dbReference type="ChEBI" id="CHEBI:15377"/>
        <dbReference type="ChEBI" id="CHEBI:17499"/>
        <dbReference type="ChEBI" id="CHEBI:35235"/>
        <dbReference type="ChEBI" id="CHEBI:57972"/>
        <dbReference type="ChEBI" id="CHEBI:71302"/>
        <dbReference type="ChEBI" id="CHEBI:82685"/>
        <dbReference type="EC" id="2.8.1.9"/>
    </reaction>
</comment>
<comment type="similarity">
    <text evidence="4">Belongs to the class-V pyridoxal-phosphate-dependent aminotransferase family. MOCOS subfamily.</text>
</comment>
<dbReference type="GO" id="GO:0008265">
    <property type="term" value="F:molybdenum cofactor sulfurtransferase activity"/>
    <property type="evidence" value="ECO:0007669"/>
    <property type="project" value="UniProtKB-UniRule"/>
</dbReference>
<dbReference type="PANTHER" id="PTHR14237">
    <property type="entry name" value="MOLYBDOPTERIN COFACTOR SULFURASE MOSC"/>
    <property type="match status" value="1"/>
</dbReference>
<dbReference type="InterPro" id="IPR015421">
    <property type="entry name" value="PyrdxlP-dep_Trfase_major"/>
</dbReference>
<keyword evidence="7" id="KW-1185">Reference proteome</keyword>
<dbReference type="GO" id="GO:0006777">
    <property type="term" value="P:Mo-molybdopterin cofactor biosynthetic process"/>
    <property type="evidence" value="ECO:0007669"/>
    <property type="project" value="UniProtKB-UniRule"/>
</dbReference>
<dbReference type="EMBL" id="ML992509">
    <property type="protein sequence ID" value="KAF2222174.1"/>
    <property type="molecule type" value="Genomic_DNA"/>
</dbReference>
<evidence type="ECO:0000256" key="4">
    <source>
        <dbReference type="HAMAP-Rule" id="MF_03050"/>
    </source>
</evidence>
<dbReference type="InterPro" id="IPR005303">
    <property type="entry name" value="MOCOS_middle"/>
</dbReference>
<dbReference type="EC" id="2.8.1.9" evidence="4"/>
<dbReference type="AlphaFoldDB" id="A0A6A6G914"/>
<accession>A0A6A6G914</accession>
<keyword evidence="3 4" id="KW-0501">Molybdenum cofactor biosynthesis</keyword>
<gene>
    <name evidence="4" type="primary">hxB</name>
    <name evidence="6" type="ORF">BDZ85DRAFT_265023</name>
</gene>
<dbReference type="SUPFAM" id="SSF53383">
    <property type="entry name" value="PLP-dependent transferases"/>
    <property type="match status" value="1"/>
</dbReference>
<feature type="modified residue" description="N6-(pyridoxal phosphate)lysine" evidence="4">
    <location>
        <position position="244"/>
    </location>
</feature>
<feature type="domain" description="MOSC" evidence="5">
    <location>
        <begin position="641"/>
        <end position="799"/>
    </location>
</feature>
<name>A0A6A6G914_9PEZI</name>
<dbReference type="Pfam" id="PF00266">
    <property type="entry name" value="Aminotran_5"/>
    <property type="match status" value="1"/>
</dbReference>
<dbReference type="InterPro" id="IPR005302">
    <property type="entry name" value="MoCF_Sase_C"/>
</dbReference>
<reference evidence="7" key="1">
    <citation type="journal article" date="2020" name="Stud. Mycol.">
        <title>101 Dothideomycetes genomes: A test case for predicting lifestyles and emergence of pathogens.</title>
        <authorList>
            <person name="Haridas S."/>
            <person name="Albert R."/>
            <person name="Binder M."/>
            <person name="Bloem J."/>
            <person name="LaButti K."/>
            <person name="Salamov A."/>
            <person name="Andreopoulos B."/>
            <person name="Baker S."/>
            <person name="Barry K."/>
            <person name="Bills G."/>
            <person name="Bluhm B."/>
            <person name="Cannon C."/>
            <person name="Castanera R."/>
            <person name="Culley D."/>
            <person name="Daum C."/>
            <person name="Ezra D."/>
            <person name="Gonzalez J."/>
            <person name="Henrissat B."/>
            <person name="Kuo A."/>
            <person name="Liang C."/>
            <person name="Lipzen A."/>
            <person name="Lutzoni F."/>
            <person name="Magnuson J."/>
            <person name="Mondo S."/>
            <person name="Nolan M."/>
            <person name="Ohm R."/>
            <person name="Pangilinan J."/>
            <person name="Park H.-J."/>
            <person name="Ramirez L."/>
            <person name="Alfaro M."/>
            <person name="Sun H."/>
            <person name="Tritt A."/>
            <person name="Yoshinaga Y."/>
            <person name="Zwiers L.-H."/>
            <person name="Turgeon B."/>
            <person name="Goodwin S."/>
            <person name="Spatafora J."/>
            <person name="Crous P."/>
            <person name="Grigoriev I."/>
        </authorList>
    </citation>
    <scope>NUCLEOTIDE SEQUENCE [LARGE SCALE GENOMIC DNA]</scope>
    <source>
        <strain evidence="7">CECT 20119</strain>
    </source>
</reference>
<evidence type="ECO:0000313" key="6">
    <source>
        <dbReference type="EMBL" id="KAF2222174.1"/>
    </source>
</evidence>
<protein>
    <recommendedName>
        <fullName evidence="4">Molybdenum cofactor sulfurase</fullName>
        <shortName evidence="4">MCS</shortName>
        <shortName evidence="4">MOS</shortName>
        <shortName evidence="4">MoCo sulfurase</shortName>
        <ecNumber evidence="4">2.8.1.9</ecNumber>
    </recommendedName>
    <alternativeName>
        <fullName evidence="4">Molybdenum cofactor sulfurtransferase</fullName>
    </alternativeName>
</protein>
<keyword evidence="1 4" id="KW-0808">Transferase</keyword>
<dbReference type="Pfam" id="PF03476">
    <property type="entry name" value="MOSC_N"/>
    <property type="match status" value="1"/>
</dbReference>
<dbReference type="HAMAP" id="MF_03050">
    <property type="entry name" value="MOCOS"/>
    <property type="match status" value="1"/>
</dbReference>
<evidence type="ECO:0000313" key="7">
    <source>
        <dbReference type="Proteomes" id="UP000799538"/>
    </source>
</evidence>
<evidence type="ECO:0000259" key="5">
    <source>
        <dbReference type="PROSITE" id="PS51340"/>
    </source>
</evidence>
<evidence type="ECO:0000256" key="2">
    <source>
        <dbReference type="ARBA" id="ARBA00022898"/>
    </source>
</evidence>
<dbReference type="SUPFAM" id="SSF141673">
    <property type="entry name" value="MOSC N-terminal domain-like"/>
    <property type="match status" value="1"/>
</dbReference>
<feature type="active site" evidence="4">
    <location>
        <position position="415"/>
    </location>
</feature>
<dbReference type="PROSITE" id="PS51340">
    <property type="entry name" value="MOSC"/>
    <property type="match status" value="1"/>
</dbReference>
<keyword evidence="2 4" id="KW-0663">Pyridoxal phosphate</keyword>
<dbReference type="InterPro" id="IPR015424">
    <property type="entry name" value="PyrdxlP-dep_Trfase"/>
</dbReference>
<comment type="cofactor">
    <cofactor evidence="4">
        <name>pyridoxal 5'-phosphate</name>
        <dbReference type="ChEBI" id="CHEBI:597326"/>
    </cofactor>
</comment>
<dbReference type="GO" id="GO:0030151">
    <property type="term" value="F:molybdenum ion binding"/>
    <property type="evidence" value="ECO:0007669"/>
    <property type="project" value="UniProtKB-UniRule"/>
</dbReference>
<dbReference type="GO" id="GO:0016829">
    <property type="term" value="F:lyase activity"/>
    <property type="evidence" value="ECO:0007669"/>
    <property type="project" value="UniProtKB-UniRule"/>
</dbReference>
<dbReference type="Gene3D" id="3.40.640.10">
    <property type="entry name" value="Type I PLP-dependent aspartate aminotransferase-like (Major domain)"/>
    <property type="match status" value="1"/>
</dbReference>
<dbReference type="Proteomes" id="UP000799538">
    <property type="component" value="Unassembled WGS sequence"/>
</dbReference>
<dbReference type="Pfam" id="PF03473">
    <property type="entry name" value="MOSC"/>
    <property type="match status" value="1"/>
</dbReference>
<organism evidence="6 7">
    <name type="scientific">Elsinoe ampelina</name>
    <dbReference type="NCBI Taxonomy" id="302913"/>
    <lineage>
        <taxon>Eukaryota</taxon>
        <taxon>Fungi</taxon>
        <taxon>Dikarya</taxon>
        <taxon>Ascomycota</taxon>
        <taxon>Pezizomycotina</taxon>
        <taxon>Dothideomycetes</taxon>
        <taxon>Dothideomycetidae</taxon>
        <taxon>Myriangiales</taxon>
        <taxon>Elsinoaceae</taxon>
        <taxon>Elsinoe</taxon>
    </lineage>
</organism>
<dbReference type="OrthoDB" id="10264306at2759"/>
<dbReference type="InterPro" id="IPR000192">
    <property type="entry name" value="Aminotrans_V_dom"/>
</dbReference>
<proteinExistence type="inferred from homology"/>
<dbReference type="GO" id="GO:0030170">
    <property type="term" value="F:pyridoxal phosphate binding"/>
    <property type="evidence" value="ECO:0007669"/>
    <property type="project" value="UniProtKB-UniRule"/>
</dbReference>
<dbReference type="InterPro" id="IPR028886">
    <property type="entry name" value="MoCo_sulfurase"/>
</dbReference>